<dbReference type="SUPFAM" id="SSF52413">
    <property type="entry name" value="UDP-glucose/GDP-mannose dehydrogenase C-terminal domain"/>
    <property type="match status" value="1"/>
</dbReference>
<dbReference type="InterPro" id="IPR008927">
    <property type="entry name" value="6-PGluconate_DH-like_C_sf"/>
</dbReference>
<dbReference type="Pfam" id="PF00984">
    <property type="entry name" value="UDPG_MGDP_dh"/>
    <property type="match status" value="1"/>
</dbReference>
<dbReference type="PANTHER" id="PTHR43491">
    <property type="entry name" value="UDP-N-ACETYL-D-MANNOSAMINE DEHYDROGENASE"/>
    <property type="match status" value="1"/>
</dbReference>
<evidence type="ECO:0008006" key="6">
    <source>
        <dbReference type="Google" id="ProtNLM"/>
    </source>
</evidence>
<dbReference type="SUPFAM" id="SSF51735">
    <property type="entry name" value="NAD(P)-binding Rossmann-fold domains"/>
    <property type="match status" value="1"/>
</dbReference>
<evidence type="ECO:0000313" key="5">
    <source>
        <dbReference type="EMBL" id="QHT06802.1"/>
    </source>
</evidence>
<dbReference type="PIRSF" id="PIRSF000124">
    <property type="entry name" value="UDPglc_GDPman_dh"/>
    <property type="match status" value="1"/>
</dbReference>
<dbReference type="GO" id="GO:0016616">
    <property type="term" value="F:oxidoreductase activity, acting on the CH-OH group of donors, NAD or NADP as acceptor"/>
    <property type="evidence" value="ECO:0007669"/>
    <property type="project" value="InterPro"/>
</dbReference>
<dbReference type="GO" id="GO:0051287">
    <property type="term" value="F:NAD binding"/>
    <property type="evidence" value="ECO:0007669"/>
    <property type="project" value="InterPro"/>
</dbReference>
<organism evidence="5">
    <name type="scientific">viral metagenome</name>
    <dbReference type="NCBI Taxonomy" id="1070528"/>
    <lineage>
        <taxon>unclassified sequences</taxon>
        <taxon>metagenomes</taxon>
        <taxon>organismal metagenomes</taxon>
    </lineage>
</organism>
<comment type="similarity">
    <text evidence="1">Belongs to the UDP-glucose/GDP-mannose dehydrogenase family.</text>
</comment>
<dbReference type="InterPro" id="IPR036291">
    <property type="entry name" value="NAD(P)-bd_dom_sf"/>
</dbReference>
<dbReference type="InterPro" id="IPR036220">
    <property type="entry name" value="UDP-Glc/GDP-Man_DH_C_sf"/>
</dbReference>
<dbReference type="PIRSF" id="PIRSF500136">
    <property type="entry name" value="UDP_ManNAc_DH"/>
    <property type="match status" value="1"/>
</dbReference>
<name>A0A6C0CRN1_9ZZZZ</name>
<evidence type="ECO:0000256" key="2">
    <source>
        <dbReference type="SAM" id="Phobius"/>
    </source>
</evidence>
<proteinExistence type="inferred from homology"/>
<keyword evidence="2" id="KW-1133">Transmembrane helix</keyword>
<evidence type="ECO:0000259" key="4">
    <source>
        <dbReference type="Pfam" id="PF03721"/>
    </source>
</evidence>
<dbReference type="GO" id="GO:0000271">
    <property type="term" value="P:polysaccharide biosynthetic process"/>
    <property type="evidence" value="ECO:0007669"/>
    <property type="project" value="InterPro"/>
</dbReference>
<protein>
    <recommendedName>
        <fullName evidence="6">UDP-glucose/GDP-mannose dehydrogenase C-terminal domain-containing protein</fullName>
    </recommendedName>
</protein>
<dbReference type="InterPro" id="IPR028359">
    <property type="entry name" value="UDP_ManNAc/GlcNAc_DH"/>
</dbReference>
<keyword evidence="2" id="KW-0472">Membrane</keyword>
<evidence type="ECO:0000256" key="1">
    <source>
        <dbReference type="ARBA" id="ARBA00006601"/>
    </source>
</evidence>
<sequence>METKYSTSVTFGVIGVGYVGLHLLEEFSKKNMTFGLDVSASRVAFLQDQFLECTTVCISSDFTHLKQCDVICISVPTLLREDKTINDGPMCQAIASIQQHSRQHDVLVVVESSVSIGLTRQLLTPLHEQGYMIGMSPERADPGRLFPLFHTIPKIVSGIDDISLKRIKEVYSQVFENVVPVSSLETAEMCKLYENCFRLINIAYVNEISDACDKHGIDPYEMVEASSTKPYGFMKFSPSLGVGGYCLPVNSHYLLSNCTSQILQQASQLTENRPSLKADEIIQKFPHAQTFLIIGIAFKPKQSVTVNSPGLAIARVLAKNAKQVHVLDPYVNQNEFHSITEKTIQENWIYDCVISSIKQHDINYETIQQKCQSSDIPFITFHEN</sequence>
<dbReference type="NCBIfam" id="TIGR03026">
    <property type="entry name" value="NDP-sugDHase"/>
    <property type="match status" value="1"/>
</dbReference>
<dbReference type="InterPro" id="IPR017476">
    <property type="entry name" value="UDP-Glc/GDP-Man"/>
</dbReference>
<feature type="domain" description="UDP-glucose/GDP-mannose dehydrogenase N-terminal" evidence="4">
    <location>
        <begin position="12"/>
        <end position="166"/>
    </location>
</feature>
<dbReference type="InterPro" id="IPR014026">
    <property type="entry name" value="UDP-Glc/GDP-Man_DH_dimer"/>
</dbReference>
<dbReference type="AlphaFoldDB" id="A0A6C0CRN1"/>
<dbReference type="Pfam" id="PF03721">
    <property type="entry name" value="UDPG_MGDP_dh_N"/>
    <property type="match status" value="1"/>
</dbReference>
<dbReference type="Gene3D" id="3.40.50.720">
    <property type="entry name" value="NAD(P)-binding Rossmann-like Domain"/>
    <property type="match status" value="2"/>
</dbReference>
<dbReference type="PANTHER" id="PTHR43491:SF2">
    <property type="entry name" value="UDP-N-ACETYL-D-MANNOSAMINE DEHYDROGENASE"/>
    <property type="match status" value="1"/>
</dbReference>
<feature type="transmembrane region" description="Helical" evidence="2">
    <location>
        <begin position="6"/>
        <end position="24"/>
    </location>
</feature>
<dbReference type="GO" id="GO:0016628">
    <property type="term" value="F:oxidoreductase activity, acting on the CH-CH group of donors, NAD or NADP as acceptor"/>
    <property type="evidence" value="ECO:0007669"/>
    <property type="project" value="InterPro"/>
</dbReference>
<accession>A0A6C0CRN1</accession>
<dbReference type="EMBL" id="MN739475">
    <property type="protein sequence ID" value="QHT06802.1"/>
    <property type="molecule type" value="Genomic_DNA"/>
</dbReference>
<keyword evidence="2" id="KW-0812">Transmembrane</keyword>
<dbReference type="SUPFAM" id="SSF48179">
    <property type="entry name" value="6-phosphogluconate dehydrogenase C-terminal domain-like"/>
    <property type="match status" value="1"/>
</dbReference>
<reference evidence="5" key="1">
    <citation type="journal article" date="2020" name="Nature">
        <title>Giant virus diversity and host interactions through global metagenomics.</title>
        <authorList>
            <person name="Schulz F."/>
            <person name="Roux S."/>
            <person name="Paez-Espino D."/>
            <person name="Jungbluth S."/>
            <person name="Walsh D.A."/>
            <person name="Denef V.J."/>
            <person name="McMahon K.D."/>
            <person name="Konstantinidis K.T."/>
            <person name="Eloe-Fadrosh E.A."/>
            <person name="Kyrpides N.C."/>
            <person name="Woyke T."/>
        </authorList>
    </citation>
    <scope>NUCLEOTIDE SEQUENCE</scope>
    <source>
        <strain evidence="5">GVMAG-M-3300021473-15</strain>
    </source>
</reference>
<dbReference type="InterPro" id="IPR001732">
    <property type="entry name" value="UDP-Glc/GDP-Man_DH_N"/>
</dbReference>
<feature type="domain" description="UDP-glucose/GDP-mannose dehydrogenase dimerisation" evidence="3">
    <location>
        <begin position="185"/>
        <end position="263"/>
    </location>
</feature>
<evidence type="ECO:0000259" key="3">
    <source>
        <dbReference type="Pfam" id="PF00984"/>
    </source>
</evidence>